<organism evidence="2 3">
    <name type="scientific">Symbiodinium natans</name>
    <dbReference type="NCBI Taxonomy" id="878477"/>
    <lineage>
        <taxon>Eukaryota</taxon>
        <taxon>Sar</taxon>
        <taxon>Alveolata</taxon>
        <taxon>Dinophyceae</taxon>
        <taxon>Suessiales</taxon>
        <taxon>Symbiodiniaceae</taxon>
        <taxon>Symbiodinium</taxon>
    </lineage>
</organism>
<proteinExistence type="predicted"/>
<keyword evidence="3" id="KW-1185">Reference proteome</keyword>
<dbReference type="EMBL" id="CAJNDS010001369">
    <property type="protein sequence ID" value="CAE7256895.1"/>
    <property type="molecule type" value="Genomic_DNA"/>
</dbReference>
<feature type="region of interest" description="Disordered" evidence="1">
    <location>
        <begin position="367"/>
        <end position="398"/>
    </location>
</feature>
<name>A0A812M1Y8_9DINO</name>
<dbReference type="AlphaFoldDB" id="A0A812M1Y8"/>
<protein>
    <submittedName>
        <fullName evidence="2">Uncharacterized protein</fullName>
    </submittedName>
</protein>
<accession>A0A812M1Y8</accession>
<evidence type="ECO:0000313" key="2">
    <source>
        <dbReference type="EMBL" id="CAE7256895.1"/>
    </source>
</evidence>
<evidence type="ECO:0000313" key="3">
    <source>
        <dbReference type="Proteomes" id="UP000604046"/>
    </source>
</evidence>
<dbReference type="Proteomes" id="UP000604046">
    <property type="component" value="Unassembled WGS sequence"/>
</dbReference>
<comment type="caution">
    <text evidence="2">The sequence shown here is derived from an EMBL/GenBank/DDBJ whole genome shotgun (WGS) entry which is preliminary data.</text>
</comment>
<sequence>MSATPQAPAVFIAQAWAAPPSYEKRVRFLSRAFSSFGPAREAAADLLFKLVQSAVDPEDFRREDMWKYGPAKYESLWEACGEEGEGGVQWALEDGGPDVPAFAQVLKFTLGERASKPEVVCSIPKEDEDDVGRGEAEEEEMPRECDPECHDRVSAEEVASASRWSAKRPREDSEWTFLVVSRAIAPVYDMTVRACRAVSVSAEEASSLAEDMLFEIVDDSFRGGAEACARVRWRREEVASYTSDTYDKLWSSCDAGRPPAGPFAKVEVWRLPIDASESDIILSCAEAGGHVACTTLSGEPVAKGEVPSGCESWRKWIATAPREIQAAASRFNGKLKLLDQDGHLLAKLPNPRQPTLTLQLPTCRRLSRQRKAPVPSPEGAGATEAHEKTPKIEQSSRNRHISAASFHVARALLWASAPLGFSLGV</sequence>
<feature type="compositionally biased region" description="Basic and acidic residues" evidence="1">
    <location>
        <begin position="384"/>
        <end position="396"/>
    </location>
</feature>
<dbReference type="OrthoDB" id="439497at2759"/>
<evidence type="ECO:0000256" key="1">
    <source>
        <dbReference type="SAM" id="MobiDB-lite"/>
    </source>
</evidence>
<gene>
    <name evidence="2" type="ORF">SNAT2548_LOCUS13233</name>
</gene>
<feature type="compositionally biased region" description="Acidic residues" evidence="1">
    <location>
        <begin position="127"/>
        <end position="141"/>
    </location>
</feature>
<reference evidence="2" key="1">
    <citation type="submission" date="2021-02" db="EMBL/GenBank/DDBJ databases">
        <authorList>
            <person name="Dougan E. K."/>
            <person name="Rhodes N."/>
            <person name="Thang M."/>
            <person name="Chan C."/>
        </authorList>
    </citation>
    <scope>NUCLEOTIDE SEQUENCE</scope>
</reference>
<feature type="region of interest" description="Disordered" evidence="1">
    <location>
        <begin position="127"/>
        <end position="148"/>
    </location>
</feature>